<gene>
    <name evidence="5" type="ORF">EAS61_34280</name>
</gene>
<dbReference type="AlphaFoldDB" id="A0A4Q0Q9N9"/>
<dbReference type="InterPro" id="IPR052155">
    <property type="entry name" value="Biofilm_reg_signaling"/>
</dbReference>
<dbReference type="InterPro" id="IPR029787">
    <property type="entry name" value="Nucleotide_cyclase"/>
</dbReference>
<dbReference type="InterPro" id="IPR000014">
    <property type="entry name" value="PAS"/>
</dbReference>
<reference evidence="5 6" key="1">
    <citation type="submission" date="2018-11" db="EMBL/GenBank/DDBJ databases">
        <title>Bradyrhizobium sp. nov., isolated from effective nodules of peanut in China.</title>
        <authorList>
            <person name="Li Y."/>
        </authorList>
    </citation>
    <scope>NUCLEOTIDE SEQUENCE [LARGE SCALE GENOMIC DNA]</scope>
    <source>
        <strain evidence="5 6">CCBAU 51770</strain>
    </source>
</reference>
<evidence type="ECO:0000313" key="6">
    <source>
        <dbReference type="Proteomes" id="UP000290174"/>
    </source>
</evidence>
<dbReference type="Proteomes" id="UP000290174">
    <property type="component" value="Unassembled WGS sequence"/>
</dbReference>
<dbReference type="PROSITE" id="PS50887">
    <property type="entry name" value="GGDEF"/>
    <property type="match status" value="1"/>
</dbReference>
<dbReference type="PROSITE" id="PS50883">
    <property type="entry name" value="EAL"/>
    <property type="match status" value="1"/>
</dbReference>
<feature type="transmembrane region" description="Helical" evidence="1">
    <location>
        <begin position="295"/>
        <end position="312"/>
    </location>
</feature>
<dbReference type="Gene3D" id="3.30.450.20">
    <property type="entry name" value="PAS domain"/>
    <property type="match status" value="1"/>
</dbReference>
<sequence>MKRYRPHILVVIALAVVLSTGGHGALRNALTDLRFAWQSRAASGNVVVVAIDAPSIDQIGVWPWPRQLHAELLHRLEAAGVQDVAFDVDFSTPSDPASDKAFVKALRDVGGSTVLPSFKQPAPNGGAAHINHPLKPFSNQSWPAVVNVAVESDGLVRRYPFGEKLGDALMPSMAVVLAGQDANRRTPFLIDFSIRAASIPSVSYVDVLRGDAATLDKVRGKKIIVGATALELGDRFSVPNGRIVSGPVLQALAAESILQNRMLRWTSDAGMMLGLGLICLLMITSWRRVAPGLRVAILIAAGAAIELVATLVQARWPFVIDTSLFHIAIIAYLTAIALDEIDFRSLLGRIAESRFHRIAMSLGDGLVCTDEDHRITVWNPGASAIFGYMPAEMIGRPFETLCAVPADGDARPSMHDAARQSLLVPGGAVVVEFEGRRKNGETFPVEASFSGWQGTDGFQYGAILRDISVRKREAERVRYLAEHDALTGLANRNMLHASLASLITEAEHRSSNVALLVLGLDGFQQVNDMFGHAAGDRVLRAVAERLTADAGAGAIVARLSGDEYAIALDCADASEPIAEFAERIARAFETPLATGARQHRVRISIGVAVHPDGGRNADDLLGNGHLALTKAKLTRRGSHVIFESAIRQELENRLTLESELALAADRGEFELFYQPQVRLVDGSLVGAEALIRWRHPVRGYVSPAEFMPVVNTSALSERIANWVMETACRQARAWEISGNEVRVAINLSPSQLDSGDLARSVAELLDATGLAPSLLELEVTEDILLHDEARVLDMFKRIQELGVRVLFDDFGTGYASLSYLKKFPLDGLKIDRSFVLDLLTDSDDAAIVGSTIGLSRQLGLTVVAEGIENRATANFLISMGCAEGQGYFFGRPMPSEAFERQFLTIERAIVSAA</sequence>
<dbReference type="PROSITE" id="PS50112">
    <property type="entry name" value="PAS"/>
    <property type="match status" value="1"/>
</dbReference>
<dbReference type="InterPro" id="IPR000160">
    <property type="entry name" value="GGDEF_dom"/>
</dbReference>
<dbReference type="Gene3D" id="3.30.70.270">
    <property type="match status" value="1"/>
</dbReference>
<dbReference type="CDD" id="cd01948">
    <property type="entry name" value="EAL"/>
    <property type="match status" value="1"/>
</dbReference>
<evidence type="ECO:0000259" key="2">
    <source>
        <dbReference type="PROSITE" id="PS50112"/>
    </source>
</evidence>
<comment type="caution">
    <text evidence="5">The sequence shown here is derived from an EMBL/GenBank/DDBJ whole genome shotgun (WGS) entry which is preliminary data.</text>
</comment>
<feature type="domain" description="EAL" evidence="3">
    <location>
        <begin position="653"/>
        <end position="906"/>
    </location>
</feature>
<dbReference type="Pfam" id="PF13426">
    <property type="entry name" value="PAS_9"/>
    <property type="match status" value="1"/>
</dbReference>
<dbReference type="EMBL" id="RKMK01000050">
    <property type="protein sequence ID" value="RXG86189.1"/>
    <property type="molecule type" value="Genomic_DNA"/>
</dbReference>
<proteinExistence type="predicted"/>
<keyword evidence="1" id="KW-0472">Membrane</keyword>
<dbReference type="InterPro" id="IPR043128">
    <property type="entry name" value="Rev_trsase/Diguanyl_cyclase"/>
</dbReference>
<accession>A0A4Q0Q9N9</accession>
<dbReference type="InterPro" id="IPR035919">
    <property type="entry name" value="EAL_sf"/>
</dbReference>
<feature type="domain" description="PAS" evidence="2">
    <location>
        <begin position="351"/>
        <end position="396"/>
    </location>
</feature>
<dbReference type="SMART" id="SM01080">
    <property type="entry name" value="CHASE2"/>
    <property type="match status" value="1"/>
</dbReference>
<feature type="domain" description="GGDEF" evidence="4">
    <location>
        <begin position="511"/>
        <end position="644"/>
    </location>
</feature>
<feature type="transmembrane region" description="Helical" evidence="1">
    <location>
        <begin position="318"/>
        <end position="338"/>
    </location>
</feature>
<dbReference type="CDD" id="cd01949">
    <property type="entry name" value="GGDEF"/>
    <property type="match status" value="1"/>
</dbReference>
<dbReference type="Pfam" id="PF05226">
    <property type="entry name" value="CHASE2"/>
    <property type="match status" value="1"/>
</dbReference>
<dbReference type="SUPFAM" id="SSF141868">
    <property type="entry name" value="EAL domain-like"/>
    <property type="match status" value="1"/>
</dbReference>
<dbReference type="Pfam" id="PF00563">
    <property type="entry name" value="EAL"/>
    <property type="match status" value="1"/>
</dbReference>
<evidence type="ECO:0000313" key="5">
    <source>
        <dbReference type="EMBL" id="RXG86189.1"/>
    </source>
</evidence>
<name>A0A4Q0Q9N9_9BRAD</name>
<keyword evidence="1" id="KW-0812">Transmembrane</keyword>
<evidence type="ECO:0000259" key="4">
    <source>
        <dbReference type="PROSITE" id="PS50887"/>
    </source>
</evidence>
<dbReference type="InterPro" id="IPR035965">
    <property type="entry name" value="PAS-like_dom_sf"/>
</dbReference>
<dbReference type="Gene3D" id="3.20.20.450">
    <property type="entry name" value="EAL domain"/>
    <property type="match status" value="1"/>
</dbReference>
<organism evidence="5 6">
    <name type="scientific">Bradyrhizobium zhanjiangense</name>
    <dbReference type="NCBI Taxonomy" id="1325107"/>
    <lineage>
        <taxon>Bacteria</taxon>
        <taxon>Pseudomonadati</taxon>
        <taxon>Pseudomonadota</taxon>
        <taxon>Alphaproteobacteria</taxon>
        <taxon>Hyphomicrobiales</taxon>
        <taxon>Nitrobacteraceae</taxon>
        <taxon>Bradyrhizobium</taxon>
    </lineage>
</organism>
<dbReference type="InterPro" id="IPR001633">
    <property type="entry name" value="EAL_dom"/>
</dbReference>
<dbReference type="SUPFAM" id="SSF55073">
    <property type="entry name" value="Nucleotide cyclase"/>
    <property type="match status" value="1"/>
</dbReference>
<dbReference type="SMART" id="SM00091">
    <property type="entry name" value="PAS"/>
    <property type="match status" value="1"/>
</dbReference>
<evidence type="ECO:0000259" key="3">
    <source>
        <dbReference type="PROSITE" id="PS50883"/>
    </source>
</evidence>
<dbReference type="InterPro" id="IPR007890">
    <property type="entry name" value="CHASE2"/>
</dbReference>
<dbReference type="NCBIfam" id="TIGR00229">
    <property type="entry name" value="sensory_box"/>
    <property type="match status" value="1"/>
</dbReference>
<dbReference type="SMART" id="SM00052">
    <property type="entry name" value="EAL"/>
    <property type="match status" value="1"/>
</dbReference>
<dbReference type="RefSeq" id="WP_128932541.1">
    <property type="nucleotide sequence ID" value="NZ_CP022221.1"/>
</dbReference>
<dbReference type="CDD" id="cd00130">
    <property type="entry name" value="PAS"/>
    <property type="match status" value="1"/>
</dbReference>
<protein>
    <submittedName>
        <fullName evidence="5">EAL domain-containing protein</fullName>
    </submittedName>
</protein>
<dbReference type="SUPFAM" id="SSF55785">
    <property type="entry name" value="PYP-like sensor domain (PAS domain)"/>
    <property type="match status" value="1"/>
</dbReference>
<dbReference type="SMART" id="SM00267">
    <property type="entry name" value="GGDEF"/>
    <property type="match status" value="1"/>
</dbReference>
<evidence type="ECO:0000256" key="1">
    <source>
        <dbReference type="SAM" id="Phobius"/>
    </source>
</evidence>
<dbReference type="Pfam" id="PF00990">
    <property type="entry name" value="GGDEF"/>
    <property type="match status" value="1"/>
</dbReference>
<keyword evidence="1" id="KW-1133">Transmembrane helix</keyword>
<dbReference type="PANTHER" id="PTHR44757:SF2">
    <property type="entry name" value="BIOFILM ARCHITECTURE MAINTENANCE PROTEIN MBAA"/>
    <property type="match status" value="1"/>
</dbReference>
<dbReference type="NCBIfam" id="TIGR00254">
    <property type="entry name" value="GGDEF"/>
    <property type="match status" value="1"/>
</dbReference>
<dbReference type="PANTHER" id="PTHR44757">
    <property type="entry name" value="DIGUANYLATE CYCLASE DGCP"/>
    <property type="match status" value="1"/>
</dbReference>